<organism evidence="2 3">
    <name type="scientific">Eumeta variegata</name>
    <name type="common">Bagworm moth</name>
    <name type="synonym">Eumeta japonica</name>
    <dbReference type="NCBI Taxonomy" id="151549"/>
    <lineage>
        <taxon>Eukaryota</taxon>
        <taxon>Metazoa</taxon>
        <taxon>Ecdysozoa</taxon>
        <taxon>Arthropoda</taxon>
        <taxon>Hexapoda</taxon>
        <taxon>Insecta</taxon>
        <taxon>Pterygota</taxon>
        <taxon>Neoptera</taxon>
        <taxon>Endopterygota</taxon>
        <taxon>Lepidoptera</taxon>
        <taxon>Glossata</taxon>
        <taxon>Ditrysia</taxon>
        <taxon>Tineoidea</taxon>
        <taxon>Psychidae</taxon>
        <taxon>Oiketicinae</taxon>
        <taxon>Eumeta</taxon>
    </lineage>
</organism>
<accession>A0A4C1UUJ2</accession>
<gene>
    <name evidence="2" type="ORF">EVAR_18380_1</name>
</gene>
<evidence type="ECO:0000313" key="2">
    <source>
        <dbReference type="EMBL" id="GBP29900.1"/>
    </source>
</evidence>
<proteinExistence type="predicted"/>
<sequence length="138" mass="15821">METARRCKSQVILSLDRALRSLDFNPPRWANDGKLYWRSSRCGDNRGERVDRGGVDHRKSRSLDEIQQRKLLIHACILWECGISPGRVNSHTNSVCKIDSGNDCRAEYLENETRAGKTSLSLKRRCRRPSRSGARRPP</sequence>
<feature type="compositionally biased region" description="Basic residues" evidence="1">
    <location>
        <begin position="122"/>
        <end position="138"/>
    </location>
</feature>
<reference evidence="2 3" key="1">
    <citation type="journal article" date="2019" name="Commun. Biol.">
        <title>The bagworm genome reveals a unique fibroin gene that provides high tensile strength.</title>
        <authorList>
            <person name="Kono N."/>
            <person name="Nakamura H."/>
            <person name="Ohtoshi R."/>
            <person name="Tomita M."/>
            <person name="Numata K."/>
            <person name="Arakawa K."/>
        </authorList>
    </citation>
    <scope>NUCLEOTIDE SEQUENCE [LARGE SCALE GENOMIC DNA]</scope>
</reference>
<feature type="region of interest" description="Disordered" evidence="1">
    <location>
        <begin position="119"/>
        <end position="138"/>
    </location>
</feature>
<dbReference type="Proteomes" id="UP000299102">
    <property type="component" value="Unassembled WGS sequence"/>
</dbReference>
<comment type="caution">
    <text evidence="2">The sequence shown here is derived from an EMBL/GenBank/DDBJ whole genome shotgun (WGS) entry which is preliminary data.</text>
</comment>
<evidence type="ECO:0000313" key="3">
    <source>
        <dbReference type="Proteomes" id="UP000299102"/>
    </source>
</evidence>
<name>A0A4C1UUJ2_EUMVA</name>
<dbReference type="EMBL" id="BGZK01000226">
    <property type="protein sequence ID" value="GBP29900.1"/>
    <property type="molecule type" value="Genomic_DNA"/>
</dbReference>
<protein>
    <submittedName>
        <fullName evidence="2">Uncharacterized protein</fullName>
    </submittedName>
</protein>
<evidence type="ECO:0000256" key="1">
    <source>
        <dbReference type="SAM" id="MobiDB-lite"/>
    </source>
</evidence>
<keyword evidence="3" id="KW-1185">Reference proteome</keyword>
<dbReference type="AlphaFoldDB" id="A0A4C1UUJ2"/>